<protein>
    <submittedName>
        <fullName evidence="1">Uncharacterized protein</fullName>
    </submittedName>
</protein>
<dbReference type="EMBL" id="GBXM01054215">
    <property type="protein sequence ID" value="JAH54362.1"/>
    <property type="molecule type" value="Transcribed_RNA"/>
</dbReference>
<dbReference type="AlphaFoldDB" id="A0A0E9TLN4"/>
<organism evidence="1">
    <name type="scientific">Anguilla anguilla</name>
    <name type="common">European freshwater eel</name>
    <name type="synonym">Muraena anguilla</name>
    <dbReference type="NCBI Taxonomy" id="7936"/>
    <lineage>
        <taxon>Eukaryota</taxon>
        <taxon>Metazoa</taxon>
        <taxon>Chordata</taxon>
        <taxon>Craniata</taxon>
        <taxon>Vertebrata</taxon>
        <taxon>Euteleostomi</taxon>
        <taxon>Actinopterygii</taxon>
        <taxon>Neopterygii</taxon>
        <taxon>Teleostei</taxon>
        <taxon>Anguilliformes</taxon>
        <taxon>Anguillidae</taxon>
        <taxon>Anguilla</taxon>
    </lineage>
</organism>
<proteinExistence type="predicted"/>
<reference evidence="1" key="2">
    <citation type="journal article" date="2015" name="Fish Shellfish Immunol.">
        <title>Early steps in the European eel (Anguilla anguilla)-Vibrio vulnificus interaction in the gills: Role of the RtxA13 toxin.</title>
        <authorList>
            <person name="Callol A."/>
            <person name="Pajuelo D."/>
            <person name="Ebbesson L."/>
            <person name="Teles M."/>
            <person name="MacKenzie S."/>
            <person name="Amaro C."/>
        </authorList>
    </citation>
    <scope>NUCLEOTIDE SEQUENCE</scope>
</reference>
<accession>A0A0E9TLN4</accession>
<name>A0A0E9TLN4_ANGAN</name>
<reference evidence="1" key="1">
    <citation type="submission" date="2014-11" db="EMBL/GenBank/DDBJ databases">
        <authorList>
            <person name="Amaro Gonzalez C."/>
        </authorList>
    </citation>
    <scope>NUCLEOTIDE SEQUENCE</scope>
</reference>
<evidence type="ECO:0000313" key="1">
    <source>
        <dbReference type="EMBL" id="JAH54362.1"/>
    </source>
</evidence>
<sequence>MNVGCAYVIHPQDIRAETVSIERLSIFA</sequence>